<evidence type="ECO:0000256" key="5">
    <source>
        <dbReference type="ARBA" id="ARBA00022989"/>
    </source>
</evidence>
<keyword evidence="4 8" id="KW-0812">Transmembrane</keyword>
<name>A0A5N0T3S7_9GAMM</name>
<dbReference type="GO" id="GO:0005886">
    <property type="term" value="C:plasma membrane"/>
    <property type="evidence" value="ECO:0007669"/>
    <property type="project" value="UniProtKB-SubCell"/>
</dbReference>
<keyword evidence="6 8" id="KW-0472">Membrane</keyword>
<dbReference type="GO" id="GO:0032153">
    <property type="term" value="C:cell division site"/>
    <property type="evidence" value="ECO:0007669"/>
    <property type="project" value="UniProtKB-UniRule"/>
</dbReference>
<evidence type="ECO:0000256" key="2">
    <source>
        <dbReference type="ARBA" id="ARBA00022475"/>
    </source>
</evidence>
<evidence type="ECO:0000313" key="10">
    <source>
        <dbReference type="EMBL" id="KAA9129720.1"/>
    </source>
</evidence>
<dbReference type="Pfam" id="PF04999">
    <property type="entry name" value="FtsL"/>
    <property type="match status" value="1"/>
</dbReference>
<sequence length="89" mass="9985">MNRLVTILIIVLLANVGSALAVVYARHDSRALAVRLGDLEKSRDEAMKEWSRLQLEQSYLADAGNVEAKARRELGMIDPEDPQILVIRQ</sequence>
<dbReference type="GO" id="GO:0043093">
    <property type="term" value="P:FtsZ-dependent cytokinesis"/>
    <property type="evidence" value="ECO:0007669"/>
    <property type="project" value="UniProtKB-UniRule"/>
</dbReference>
<keyword evidence="5 8" id="KW-1133">Transmembrane helix</keyword>
<comment type="function">
    <text evidence="8">Essential cell division protein. May link together the upstream cell division proteins, which are predominantly cytoplasmic, with the downstream cell division proteins, which are predominantly periplasmic.</text>
</comment>
<dbReference type="Proteomes" id="UP000325372">
    <property type="component" value="Unassembled WGS sequence"/>
</dbReference>
<accession>A0A5N0T3S7</accession>
<gene>
    <name evidence="8 10" type="primary">ftsL</name>
    <name evidence="10" type="ORF">F3N42_14365</name>
</gene>
<evidence type="ECO:0000256" key="9">
    <source>
        <dbReference type="NCBIfam" id="TIGR02209"/>
    </source>
</evidence>
<comment type="similarity">
    <text evidence="8">Belongs to the FtsL family.</text>
</comment>
<organism evidence="10 11">
    <name type="scientific">Marinihelvus fidelis</name>
    <dbReference type="NCBI Taxonomy" id="2613842"/>
    <lineage>
        <taxon>Bacteria</taxon>
        <taxon>Pseudomonadati</taxon>
        <taxon>Pseudomonadota</taxon>
        <taxon>Gammaproteobacteria</taxon>
        <taxon>Chromatiales</taxon>
        <taxon>Wenzhouxiangellaceae</taxon>
        <taxon>Marinihelvus</taxon>
    </lineage>
</organism>
<evidence type="ECO:0000256" key="8">
    <source>
        <dbReference type="HAMAP-Rule" id="MF_00910"/>
    </source>
</evidence>
<keyword evidence="3 8" id="KW-0132">Cell division</keyword>
<evidence type="ECO:0000256" key="6">
    <source>
        <dbReference type="ARBA" id="ARBA00023136"/>
    </source>
</evidence>
<reference evidence="10 11" key="1">
    <citation type="submission" date="2019-09" db="EMBL/GenBank/DDBJ databases">
        <title>Wenzhouxiangella sp. Genome sequencing and assembly.</title>
        <authorList>
            <person name="Zhang R."/>
        </authorList>
    </citation>
    <scope>NUCLEOTIDE SEQUENCE [LARGE SCALE GENOMIC DNA]</scope>
    <source>
        <strain evidence="10 11">W260</strain>
    </source>
</reference>
<dbReference type="PANTHER" id="PTHR37479">
    <property type="entry name" value="CELL DIVISION PROTEIN FTSL"/>
    <property type="match status" value="1"/>
</dbReference>
<dbReference type="PANTHER" id="PTHR37479:SF1">
    <property type="entry name" value="CELL DIVISION PROTEIN FTSL"/>
    <property type="match status" value="1"/>
</dbReference>
<comment type="caution">
    <text evidence="10">The sequence shown here is derived from an EMBL/GenBank/DDBJ whole genome shotgun (WGS) entry which is preliminary data.</text>
</comment>
<dbReference type="InterPro" id="IPR011922">
    <property type="entry name" value="Cell_div_FtsL"/>
</dbReference>
<keyword evidence="8" id="KW-0997">Cell inner membrane</keyword>
<evidence type="ECO:0000256" key="4">
    <source>
        <dbReference type="ARBA" id="ARBA00022692"/>
    </source>
</evidence>
<dbReference type="HAMAP" id="MF_00910">
    <property type="entry name" value="FtsL"/>
    <property type="match status" value="1"/>
</dbReference>
<dbReference type="RefSeq" id="WP_150865280.1">
    <property type="nucleotide sequence ID" value="NZ_VYXP01000012.1"/>
</dbReference>
<keyword evidence="11" id="KW-1185">Reference proteome</keyword>
<dbReference type="NCBIfam" id="TIGR02209">
    <property type="entry name" value="ftsL_broad"/>
    <property type="match status" value="1"/>
</dbReference>
<dbReference type="EMBL" id="VYXP01000012">
    <property type="protein sequence ID" value="KAA9129720.1"/>
    <property type="molecule type" value="Genomic_DNA"/>
</dbReference>
<protein>
    <recommendedName>
        <fullName evidence="8 9">Cell division protein FtsL</fullName>
    </recommendedName>
</protein>
<keyword evidence="7 8" id="KW-0131">Cell cycle</keyword>
<comment type="subcellular location">
    <subcellularLocation>
        <location evidence="8">Cell inner membrane</location>
        <topology evidence="8">Single-pass type II membrane protein</topology>
    </subcellularLocation>
    <subcellularLocation>
        <location evidence="1">Cell membrane</location>
        <topology evidence="1">Single-pass type II membrane protein</topology>
    </subcellularLocation>
    <text evidence="8">Localizes to the division septum where it forms a ring structure.</text>
</comment>
<evidence type="ECO:0000256" key="1">
    <source>
        <dbReference type="ARBA" id="ARBA00004401"/>
    </source>
</evidence>
<evidence type="ECO:0000256" key="3">
    <source>
        <dbReference type="ARBA" id="ARBA00022618"/>
    </source>
</evidence>
<evidence type="ECO:0000256" key="7">
    <source>
        <dbReference type="ARBA" id="ARBA00023306"/>
    </source>
</evidence>
<comment type="subunit">
    <text evidence="8">Part of a complex composed of FtsB, FtsL and FtsQ.</text>
</comment>
<evidence type="ECO:0000313" key="11">
    <source>
        <dbReference type="Proteomes" id="UP000325372"/>
    </source>
</evidence>
<keyword evidence="2 8" id="KW-1003">Cell membrane</keyword>
<proteinExistence type="inferred from homology"/>
<dbReference type="AlphaFoldDB" id="A0A5N0T3S7"/>